<feature type="non-terminal residue" evidence="2">
    <location>
        <position position="1"/>
    </location>
</feature>
<reference evidence="2" key="1">
    <citation type="submission" date="2024-01" db="EMBL/GenBank/DDBJ databases">
        <title>Bank of Algae and Cyanobacteria of the Azores (BACA) strain genomes.</title>
        <authorList>
            <person name="Luz R."/>
            <person name="Cordeiro R."/>
            <person name="Fonseca A."/>
            <person name="Goncalves V."/>
        </authorList>
    </citation>
    <scope>NUCLEOTIDE SEQUENCE</scope>
    <source>
        <strain evidence="2">BACA0141</strain>
    </source>
</reference>
<evidence type="ECO:0000313" key="3">
    <source>
        <dbReference type="Proteomes" id="UP001333818"/>
    </source>
</evidence>
<accession>A0AAW9Q0T9</accession>
<feature type="domain" description="CHAT" evidence="1">
    <location>
        <begin position="495"/>
        <end position="781"/>
    </location>
</feature>
<comment type="caution">
    <text evidence="2">The sequence shown here is derived from an EMBL/GenBank/DDBJ whole genome shotgun (WGS) entry which is preliminary data.</text>
</comment>
<sequence length="783" mass="82366">EEENPVHNLFLFPNNSNIVTSNISSLAGVSGSGNAGSISLISTSGTIDTSLGTLVSTSFIGNGGNVSLQAANNIVTSNISSFASTSGNGGNISLTSTSGAIDTSLGALVSTSSIGKGGDVSLRGSNNIVTSNISSFVSLSGNAGSVLLISTNGGINTSLGTVSATSLIGNGGNVFLQAANSIFTANVNTFARNGNGGNINFTARNSITANNLNARSAIANGGNITLDPIGNIIFNSANTSGAIQGGSFSASSTGGNIRVLGFVTSTFAACAGASICSASSNGGTGGQIFLRHGGLAPFIIGDPSINGTAGIVTSGSSTLALGKIIPVGTSIFTQGNILVAPSGDTVFTPPDLLVDLLAADLDTLKLLEIREVMKREVDRYFKEENLPKAFEAIEKAYISELEVYLGDDLKPPVLNMNQAQEIIGDVSRRSGSISVLIYPVMLNDRIEILVIPPKDKGKPFHRYTNYANEAEIVAILEEYRSNLRDPSSQDYLVQAQKLYDWVIRPIDDRLQALKIETIVFVMDSGLRVIPPAALHDGKQFLMERYASANIPALRVTRLEDRDRKNTSVLAMGLTQAREGLSALPAVEIEIRTIGTQVLSGVAFLDQDFTVGNMQEQRSKASYGILHLGTHGQFLADRVKDSYIQFWDSKLRSHQIPGLRFDKPAIDMLTLSACETAVGNNLGISGLAVESGARSILASLWTVSDAGTAPLMISLYKAFPNAISKATALRQAQLDLLRGKVKVENNQIVGVEGLGAIALPKGTGNVDLRHPFFWSSFILVGNWL</sequence>
<dbReference type="Pfam" id="PF12770">
    <property type="entry name" value="CHAT"/>
    <property type="match status" value="1"/>
</dbReference>
<name>A0AAW9Q0T9_9CYAN</name>
<organism evidence="2 3">
    <name type="scientific">Tumidithrix elongata BACA0141</name>
    <dbReference type="NCBI Taxonomy" id="2716417"/>
    <lineage>
        <taxon>Bacteria</taxon>
        <taxon>Bacillati</taxon>
        <taxon>Cyanobacteriota</taxon>
        <taxon>Cyanophyceae</taxon>
        <taxon>Pseudanabaenales</taxon>
        <taxon>Pseudanabaenaceae</taxon>
        <taxon>Tumidithrix</taxon>
        <taxon>Tumidithrix elongata</taxon>
    </lineage>
</organism>
<dbReference type="AlphaFoldDB" id="A0AAW9Q0T9"/>
<gene>
    <name evidence="2" type="ORF">V2H45_18570</name>
</gene>
<protein>
    <submittedName>
        <fullName evidence="2">CHAT domain-containing protein</fullName>
    </submittedName>
</protein>
<dbReference type="InterPro" id="IPR024983">
    <property type="entry name" value="CHAT_dom"/>
</dbReference>
<evidence type="ECO:0000313" key="2">
    <source>
        <dbReference type="EMBL" id="MEE3718751.1"/>
    </source>
</evidence>
<keyword evidence="3" id="KW-1185">Reference proteome</keyword>
<dbReference type="EMBL" id="JAZBJZ010000091">
    <property type="protein sequence ID" value="MEE3718751.1"/>
    <property type="molecule type" value="Genomic_DNA"/>
</dbReference>
<proteinExistence type="predicted"/>
<dbReference type="RefSeq" id="WP_330485187.1">
    <property type="nucleotide sequence ID" value="NZ_JAZBJZ010000091.1"/>
</dbReference>
<evidence type="ECO:0000259" key="1">
    <source>
        <dbReference type="Pfam" id="PF12770"/>
    </source>
</evidence>
<dbReference type="Proteomes" id="UP001333818">
    <property type="component" value="Unassembled WGS sequence"/>
</dbReference>